<proteinExistence type="predicted"/>
<organism evidence="1 2">
    <name type="scientific">Ambrosia artemisiifolia</name>
    <name type="common">Common ragweed</name>
    <dbReference type="NCBI Taxonomy" id="4212"/>
    <lineage>
        <taxon>Eukaryota</taxon>
        <taxon>Viridiplantae</taxon>
        <taxon>Streptophyta</taxon>
        <taxon>Embryophyta</taxon>
        <taxon>Tracheophyta</taxon>
        <taxon>Spermatophyta</taxon>
        <taxon>Magnoliopsida</taxon>
        <taxon>eudicotyledons</taxon>
        <taxon>Gunneridae</taxon>
        <taxon>Pentapetalae</taxon>
        <taxon>asterids</taxon>
        <taxon>campanulids</taxon>
        <taxon>Asterales</taxon>
        <taxon>Asteraceae</taxon>
        <taxon>Asteroideae</taxon>
        <taxon>Heliantheae alliance</taxon>
        <taxon>Heliantheae</taxon>
        <taxon>Ambrosia</taxon>
    </lineage>
</organism>
<evidence type="ECO:0000313" key="2">
    <source>
        <dbReference type="Proteomes" id="UP001206925"/>
    </source>
</evidence>
<reference evidence="1" key="1">
    <citation type="submission" date="2022-06" db="EMBL/GenBank/DDBJ databases">
        <title>Uncovering the hologenomic basis of an extraordinary plant invasion.</title>
        <authorList>
            <person name="Bieker V.C."/>
            <person name="Martin M.D."/>
            <person name="Gilbert T."/>
            <person name="Hodgins K."/>
            <person name="Battlay P."/>
            <person name="Petersen B."/>
            <person name="Wilson J."/>
        </authorList>
    </citation>
    <scope>NUCLEOTIDE SEQUENCE</scope>
    <source>
        <strain evidence="1">AA19_3_7</strain>
        <tissue evidence="1">Leaf</tissue>
    </source>
</reference>
<evidence type="ECO:0000313" key="1">
    <source>
        <dbReference type="EMBL" id="KAI7753683.1"/>
    </source>
</evidence>
<dbReference type="Proteomes" id="UP001206925">
    <property type="component" value="Unassembled WGS sequence"/>
</dbReference>
<name>A0AAD5D3R0_AMBAR</name>
<dbReference type="PROSITE" id="PS51257">
    <property type="entry name" value="PROKAR_LIPOPROTEIN"/>
    <property type="match status" value="1"/>
</dbReference>
<keyword evidence="2" id="KW-1185">Reference proteome</keyword>
<dbReference type="AlphaFoldDB" id="A0AAD5D3R0"/>
<sequence length="64" mass="7580">MKWGRLFPRKAPLSSLFIIFACQMYQRSHWLNNLDHFQSSNNIDGRHPLAIPQELLGFFMSRSE</sequence>
<gene>
    <name evidence="1" type="ORF">M8C21_006332</name>
</gene>
<accession>A0AAD5D3R0</accession>
<protein>
    <submittedName>
        <fullName evidence="1">Uncharacterized protein</fullName>
    </submittedName>
</protein>
<comment type="caution">
    <text evidence="1">The sequence shown here is derived from an EMBL/GenBank/DDBJ whole genome shotgun (WGS) entry which is preliminary data.</text>
</comment>
<dbReference type="EMBL" id="JAMZMK010005333">
    <property type="protein sequence ID" value="KAI7753683.1"/>
    <property type="molecule type" value="Genomic_DNA"/>
</dbReference>